<dbReference type="SUPFAM" id="SSF54909">
    <property type="entry name" value="Dimeric alpha+beta barrel"/>
    <property type="match status" value="1"/>
</dbReference>
<protein>
    <recommendedName>
        <fullName evidence="3">ABM domain-containing protein</fullName>
    </recommendedName>
</protein>
<proteinExistence type="predicted"/>
<sequence length="121" mass="13819">MTDKNIAIALYRPHAGKEQELHEIVREHGPALKREGLITELPLLQLEAEDGTVIEIFEWKSEEAKRQAHSSPVIWPIWERMMAVAEMTGLGSLKEAAQPFPNFRRLDSSQRLAELNDAPHR</sequence>
<dbReference type="RefSeq" id="WP_317981044.1">
    <property type="nucleotide sequence ID" value="NZ_BTCL01000015.1"/>
</dbReference>
<accession>A0ABQ6NS75</accession>
<keyword evidence="2" id="KW-1185">Reference proteome</keyword>
<comment type="caution">
    <text evidence="1">The sequence shown here is derived from an EMBL/GenBank/DDBJ whole genome shotgun (WGS) entry which is preliminary data.</text>
</comment>
<dbReference type="InterPro" id="IPR011008">
    <property type="entry name" value="Dimeric_a/b-barrel"/>
</dbReference>
<evidence type="ECO:0008006" key="3">
    <source>
        <dbReference type="Google" id="ProtNLM"/>
    </source>
</evidence>
<dbReference type="Proteomes" id="UP001285921">
    <property type="component" value="Unassembled WGS sequence"/>
</dbReference>
<dbReference type="EMBL" id="BTCL01000015">
    <property type="protein sequence ID" value="GMK46905.1"/>
    <property type="molecule type" value="Genomic_DNA"/>
</dbReference>
<organism evidence="1 2">
    <name type="scientific">Paenibacillus glycanilyticus</name>
    <dbReference type="NCBI Taxonomy" id="126569"/>
    <lineage>
        <taxon>Bacteria</taxon>
        <taxon>Bacillati</taxon>
        <taxon>Bacillota</taxon>
        <taxon>Bacilli</taxon>
        <taxon>Bacillales</taxon>
        <taxon>Paenibacillaceae</taxon>
        <taxon>Paenibacillus</taxon>
    </lineage>
</organism>
<evidence type="ECO:0000313" key="1">
    <source>
        <dbReference type="EMBL" id="GMK46905.1"/>
    </source>
</evidence>
<evidence type="ECO:0000313" key="2">
    <source>
        <dbReference type="Proteomes" id="UP001285921"/>
    </source>
</evidence>
<reference evidence="1 2" key="1">
    <citation type="submission" date="2023-05" db="EMBL/GenBank/DDBJ databases">
        <title>Draft genome of Paenibacillus sp. CCS26.</title>
        <authorList>
            <person name="Akita H."/>
            <person name="Shinto Y."/>
            <person name="Kimura Z."/>
        </authorList>
    </citation>
    <scope>NUCLEOTIDE SEQUENCE [LARGE SCALE GENOMIC DNA]</scope>
    <source>
        <strain evidence="1 2">CCS26</strain>
    </source>
</reference>
<name>A0ABQ6NS75_9BACL</name>
<gene>
    <name evidence="1" type="ORF">PghCCS26_40340</name>
</gene>